<dbReference type="EMBL" id="BLXT01001108">
    <property type="protein sequence ID" value="GFN83147.1"/>
    <property type="molecule type" value="Genomic_DNA"/>
</dbReference>
<organism evidence="1 2">
    <name type="scientific">Plakobranchus ocellatus</name>
    <dbReference type="NCBI Taxonomy" id="259542"/>
    <lineage>
        <taxon>Eukaryota</taxon>
        <taxon>Metazoa</taxon>
        <taxon>Spiralia</taxon>
        <taxon>Lophotrochozoa</taxon>
        <taxon>Mollusca</taxon>
        <taxon>Gastropoda</taxon>
        <taxon>Heterobranchia</taxon>
        <taxon>Euthyneura</taxon>
        <taxon>Panpulmonata</taxon>
        <taxon>Sacoglossa</taxon>
        <taxon>Placobranchoidea</taxon>
        <taxon>Plakobranchidae</taxon>
        <taxon>Plakobranchus</taxon>
    </lineage>
</organism>
<gene>
    <name evidence="1" type="ORF">PoB_000965300</name>
</gene>
<dbReference type="Proteomes" id="UP000735302">
    <property type="component" value="Unassembled WGS sequence"/>
</dbReference>
<evidence type="ECO:0000313" key="2">
    <source>
        <dbReference type="Proteomes" id="UP000735302"/>
    </source>
</evidence>
<protein>
    <submittedName>
        <fullName evidence="1">Uncharacterized protein</fullName>
    </submittedName>
</protein>
<dbReference type="AlphaFoldDB" id="A0AAV3YKS8"/>
<keyword evidence="2" id="KW-1185">Reference proteome</keyword>
<sequence>MQTATRGCSSSRRIAGFVKQQDCDKRLQQLKENCWICETAGLRQEAAGALSGTDISDHISPLKPILS</sequence>
<evidence type="ECO:0000313" key="1">
    <source>
        <dbReference type="EMBL" id="GFN83147.1"/>
    </source>
</evidence>
<accession>A0AAV3YKS8</accession>
<name>A0AAV3YKS8_9GAST</name>
<comment type="caution">
    <text evidence="1">The sequence shown here is derived from an EMBL/GenBank/DDBJ whole genome shotgun (WGS) entry which is preliminary data.</text>
</comment>
<proteinExistence type="predicted"/>
<reference evidence="1 2" key="1">
    <citation type="journal article" date="2021" name="Elife">
        <title>Chloroplast acquisition without the gene transfer in kleptoplastic sea slugs, Plakobranchus ocellatus.</title>
        <authorList>
            <person name="Maeda T."/>
            <person name="Takahashi S."/>
            <person name="Yoshida T."/>
            <person name="Shimamura S."/>
            <person name="Takaki Y."/>
            <person name="Nagai Y."/>
            <person name="Toyoda A."/>
            <person name="Suzuki Y."/>
            <person name="Arimoto A."/>
            <person name="Ishii H."/>
            <person name="Satoh N."/>
            <person name="Nishiyama T."/>
            <person name="Hasebe M."/>
            <person name="Maruyama T."/>
            <person name="Minagawa J."/>
            <person name="Obokata J."/>
            <person name="Shigenobu S."/>
        </authorList>
    </citation>
    <scope>NUCLEOTIDE SEQUENCE [LARGE SCALE GENOMIC DNA]</scope>
</reference>